<keyword evidence="11" id="KW-0472">Membrane</keyword>
<sequence>MNMMFFPKFSLSLNFYVLLVLCLCVYAQEPFDRAKCESLVECGSCLQHLGCFWCLRPKLRNTLNTTVLNHCISENNNDIVCSSNDLINPKSISEVIEDRPLQSKSGSIVQMKPQRIRLTLRIGESYNLRFQYSQAENYPVDLYYIIDNSYSMSVHKEKLSKLGTKLAETMRGITNDFRIGFGSFMDKVNLPFTGIEPNQLKNPCPSRKQKCVSPYSFKNHMALSTDFQRFATEIMNAGPSANLDSPEGGFDAIMQTIVCKKEIGWRPQARHLIIFSTDAQFHIAGDGKLAGIIETNDAECHMINNNYDGLYNDYPSVSQLNYVAKENNINLIFATVKTPYGDDKTYRKLSQEVENSKFDRLDEDSRNVIKLVVDNYKKIVNSVTMETNATDNIQVRITPHCKRPIEDGCANIRLGEVVNFTATIKPLKCVAGSDGPTIISVKPNGIDESLIVELETICRCNCESPEHLSYEKNAPVCTNAGDLVCGVCMCNKNRHGSNCECDNEFSLGLNETNCREDKPGAVVCSGLGICKCGKCECKSNPNTGKKYRGKYCDCDDDSCDRENGKLCNERGLARAALAFATLGGLELVVSVRTITEHALEKETAMSVLEREAVTVENVNVTINIQEPTAEFVQLVKSSVLISWIASNVLSSKLESITE</sequence>
<keyword evidence="13" id="KW-0325">Glycoprotein</keyword>
<dbReference type="PROSITE" id="PS00243">
    <property type="entry name" value="I_EGF_1"/>
    <property type="match status" value="1"/>
</dbReference>
<keyword evidence="3" id="KW-1003">Cell membrane</keyword>
<dbReference type="PANTHER" id="PTHR10082:SF60">
    <property type="entry name" value="INTEGRIN BETA-PS"/>
    <property type="match status" value="1"/>
</dbReference>
<dbReference type="AlphaFoldDB" id="A0ABD2NNH5"/>
<feature type="domain" description="Integrin beta subunit VWA" evidence="16">
    <location>
        <begin position="41"/>
        <end position="460"/>
    </location>
</feature>
<evidence type="ECO:0000313" key="17">
    <source>
        <dbReference type="EMBL" id="KAL3280133.1"/>
    </source>
</evidence>
<dbReference type="InterPro" id="IPR040622">
    <property type="entry name" value="EGF_integrin_1"/>
</dbReference>
<evidence type="ECO:0000259" key="16">
    <source>
        <dbReference type="SMART" id="SM00187"/>
    </source>
</evidence>
<evidence type="ECO:0000256" key="1">
    <source>
        <dbReference type="ARBA" id="ARBA00004251"/>
    </source>
</evidence>
<dbReference type="PANTHER" id="PTHR10082">
    <property type="entry name" value="INTEGRIN BETA SUBUNIT"/>
    <property type="match status" value="1"/>
</dbReference>
<keyword evidence="6 15" id="KW-0732">Signal</keyword>
<dbReference type="GO" id="GO:0007157">
    <property type="term" value="P:heterophilic cell-cell adhesion via plasma membrane cell adhesion molecules"/>
    <property type="evidence" value="ECO:0007669"/>
    <property type="project" value="UniProtKB-ARBA"/>
</dbReference>
<name>A0ABD2NNH5_9CUCU</name>
<evidence type="ECO:0000256" key="6">
    <source>
        <dbReference type="ARBA" id="ARBA00022729"/>
    </source>
</evidence>
<dbReference type="Pfam" id="PF00362">
    <property type="entry name" value="Integrin_beta"/>
    <property type="match status" value="1"/>
</dbReference>
<accession>A0ABD2NNH5</accession>
<keyword evidence="9" id="KW-1133">Transmembrane helix</keyword>
<dbReference type="GO" id="GO:0005886">
    <property type="term" value="C:plasma membrane"/>
    <property type="evidence" value="ECO:0007669"/>
    <property type="project" value="UniProtKB-SubCell"/>
</dbReference>
<evidence type="ECO:0000256" key="9">
    <source>
        <dbReference type="ARBA" id="ARBA00022989"/>
    </source>
</evidence>
<dbReference type="Proteomes" id="UP001516400">
    <property type="component" value="Unassembled WGS sequence"/>
</dbReference>
<evidence type="ECO:0000313" key="18">
    <source>
        <dbReference type="Proteomes" id="UP001516400"/>
    </source>
</evidence>
<evidence type="ECO:0000256" key="14">
    <source>
        <dbReference type="RuleBase" id="RU000633"/>
    </source>
</evidence>
<keyword evidence="7" id="KW-0677">Repeat</keyword>
<dbReference type="GO" id="GO:0007229">
    <property type="term" value="P:integrin-mediated signaling pathway"/>
    <property type="evidence" value="ECO:0007669"/>
    <property type="project" value="UniProtKB-KW"/>
</dbReference>
<comment type="similarity">
    <text evidence="2 14">Belongs to the integrin beta chain family.</text>
</comment>
<dbReference type="GO" id="GO:0032991">
    <property type="term" value="C:protein-containing complex"/>
    <property type="evidence" value="ECO:0007669"/>
    <property type="project" value="UniProtKB-ARBA"/>
</dbReference>
<dbReference type="InterPro" id="IPR036465">
    <property type="entry name" value="vWFA_dom_sf"/>
</dbReference>
<comment type="subcellular location">
    <subcellularLocation>
        <location evidence="1 14">Cell membrane</location>
        <topology evidence="1 14">Single-pass type I membrane protein</topology>
    </subcellularLocation>
</comment>
<dbReference type="EMBL" id="JABFTP020000124">
    <property type="protein sequence ID" value="KAL3280133.1"/>
    <property type="molecule type" value="Genomic_DNA"/>
</dbReference>
<protein>
    <recommendedName>
        <fullName evidence="14">Integrin beta</fullName>
    </recommendedName>
</protein>
<evidence type="ECO:0000256" key="10">
    <source>
        <dbReference type="ARBA" id="ARBA00023037"/>
    </source>
</evidence>
<dbReference type="SMART" id="SM00187">
    <property type="entry name" value="INB"/>
    <property type="match status" value="1"/>
</dbReference>
<evidence type="ECO:0000256" key="4">
    <source>
        <dbReference type="ARBA" id="ARBA00022536"/>
    </source>
</evidence>
<keyword evidence="18" id="KW-1185">Reference proteome</keyword>
<comment type="caution">
    <text evidence="17">The sequence shown here is derived from an EMBL/GenBank/DDBJ whole genome shotgun (WGS) entry which is preliminary data.</text>
</comment>
<evidence type="ECO:0000256" key="13">
    <source>
        <dbReference type="ARBA" id="ARBA00023180"/>
    </source>
</evidence>
<dbReference type="InterPro" id="IPR057243">
    <property type="entry name" value="Integrin_I-EGF_CS"/>
</dbReference>
<evidence type="ECO:0000256" key="12">
    <source>
        <dbReference type="ARBA" id="ARBA00023157"/>
    </source>
</evidence>
<evidence type="ECO:0000256" key="2">
    <source>
        <dbReference type="ARBA" id="ARBA00007449"/>
    </source>
</evidence>
<organism evidence="17 18">
    <name type="scientific">Cryptolaemus montrouzieri</name>
    <dbReference type="NCBI Taxonomy" id="559131"/>
    <lineage>
        <taxon>Eukaryota</taxon>
        <taxon>Metazoa</taxon>
        <taxon>Ecdysozoa</taxon>
        <taxon>Arthropoda</taxon>
        <taxon>Hexapoda</taxon>
        <taxon>Insecta</taxon>
        <taxon>Pterygota</taxon>
        <taxon>Neoptera</taxon>
        <taxon>Endopterygota</taxon>
        <taxon>Coleoptera</taxon>
        <taxon>Polyphaga</taxon>
        <taxon>Cucujiformia</taxon>
        <taxon>Coccinelloidea</taxon>
        <taxon>Coccinellidae</taxon>
        <taxon>Scymninae</taxon>
        <taxon>Scymnini</taxon>
        <taxon>Cryptolaemus</taxon>
    </lineage>
</organism>
<evidence type="ECO:0000256" key="7">
    <source>
        <dbReference type="ARBA" id="ARBA00022737"/>
    </source>
</evidence>
<reference evidence="17 18" key="1">
    <citation type="journal article" date="2021" name="BMC Biol.">
        <title>Horizontally acquired antibacterial genes associated with adaptive radiation of ladybird beetles.</title>
        <authorList>
            <person name="Li H.S."/>
            <person name="Tang X.F."/>
            <person name="Huang Y.H."/>
            <person name="Xu Z.Y."/>
            <person name="Chen M.L."/>
            <person name="Du X.Y."/>
            <person name="Qiu B.Y."/>
            <person name="Chen P.T."/>
            <person name="Zhang W."/>
            <person name="Slipinski A."/>
            <person name="Escalona H.E."/>
            <person name="Waterhouse R.M."/>
            <person name="Zwick A."/>
            <person name="Pang H."/>
        </authorList>
    </citation>
    <scope>NUCLEOTIDE SEQUENCE [LARGE SCALE GENOMIC DNA]</scope>
    <source>
        <strain evidence="17">SYSU2018</strain>
    </source>
</reference>
<dbReference type="InterPro" id="IPR015812">
    <property type="entry name" value="Integrin_bsu"/>
</dbReference>
<dbReference type="SUPFAM" id="SSF53300">
    <property type="entry name" value="vWA-like"/>
    <property type="match status" value="1"/>
</dbReference>
<feature type="signal peptide" evidence="15">
    <location>
        <begin position="1"/>
        <end position="27"/>
    </location>
</feature>
<dbReference type="Gene3D" id="2.10.25.10">
    <property type="entry name" value="Laminin"/>
    <property type="match status" value="2"/>
</dbReference>
<evidence type="ECO:0000256" key="3">
    <source>
        <dbReference type="ARBA" id="ARBA00022475"/>
    </source>
</evidence>
<dbReference type="Pfam" id="PF18372">
    <property type="entry name" value="I-EGF_1"/>
    <property type="match status" value="1"/>
</dbReference>
<evidence type="ECO:0000256" key="11">
    <source>
        <dbReference type="ARBA" id="ARBA00023136"/>
    </source>
</evidence>
<dbReference type="SUPFAM" id="SSF69179">
    <property type="entry name" value="Integrin domains"/>
    <property type="match status" value="1"/>
</dbReference>
<keyword evidence="5 14" id="KW-0812">Transmembrane</keyword>
<dbReference type="FunFam" id="3.40.50.410:FF:000002">
    <property type="entry name" value="Integrin beta"/>
    <property type="match status" value="1"/>
</dbReference>
<dbReference type="InterPro" id="IPR002369">
    <property type="entry name" value="Integrin_bsu_VWA"/>
</dbReference>
<keyword evidence="12" id="KW-1015">Disulfide bond</keyword>
<keyword evidence="10 14" id="KW-0401">Integrin</keyword>
<gene>
    <name evidence="17" type="ORF">HHI36_017637</name>
</gene>
<evidence type="ECO:0000256" key="5">
    <source>
        <dbReference type="ARBA" id="ARBA00022692"/>
    </source>
</evidence>
<dbReference type="InterPro" id="IPR032695">
    <property type="entry name" value="Integrin_dom_sf"/>
</dbReference>
<dbReference type="Gene3D" id="2.60.40.1510">
    <property type="entry name" value="ntegrin, alpha v. Chain A, domain 3"/>
    <property type="match status" value="1"/>
</dbReference>
<feature type="chain" id="PRO_5044812282" description="Integrin beta" evidence="15">
    <location>
        <begin position="28"/>
        <end position="658"/>
    </location>
</feature>
<dbReference type="InterPro" id="IPR057073">
    <property type="entry name" value="EGF_integrin_2"/>
</dbReference>
<evidence type="ECO:0000256" key="8">
    <source>
        <dbReference type="ARBA" id="ARBA00022889"/>
    </source>
</evidence>
<dbReference type="Pfam" id="PF23105">
    <property type="entry name" value="EGF_integrin"/>
    <property type="match status" value="1"/>
</dbReference>
<dbReference type="PRINTS" id="PR01186">
    <property type="entry name" value="INTEGRINB"/>
</dbReference>
<evidence type="ECO:0000256" key="15">
    <source>
        <dbReference type="SAM" id="SignalP"/>
    </source>
</evidence>
<dbReference type="Gene3D" id="3.40.50.410">
    <property type="entry name" value="von Willebrand factor, type A domain"/>
    <property type="match status" value="1"/>
</dbReference>
<keyword evidence="4" id="KW-0245">EGF-like domain</keyword>
<proteinExistence type="inferred from homology"/>
<keyword evidence="8 14" id="KW-0130">Cell adhesion</keyword>